<sequence length="122" mass="13147">MSSRNAVIDRFLTPAHAAADSDIDQWHNESVQQTPGADAWCRLLVQPVCAHSYRARFWAYGPPAVIAAADWLCEQVERDGIEVTARIKPGDVAAALDLAASERHIGILVIDALATAASNLGR</sequence>
<dbReference type="EMBL" id="AYKG01000068">
    <property type="protein sequence ID" value="ROO24148.1"/>
    <property type="molecule type" value="Genomic_DNA"/>
</dbReference>
<reference evidence="2 3" key="1">
    <citation type="submission" date="2013-10" db="EMBL/GenBank/DDBJ databases">
        <title>Salinisphaera japonica YTM-1 Genome Sequencing.</title>
        <authorList>
            <person name="Lai Q."/>
            <person name="Li C."/>
            <person name="Shao Z."/>
        </authorList>
    </citation>
    <scope>NUCLEOTIDE SEQUENCE [LARGE SCALE GENOMIC DNA]</scope>
    <source>
        <strain evidence="2 3">YTM-1</strain>
    </source>
</reference>
<dbReference type="GO" id="GO:0016226">
    <property type="term" value="P:iron-sulfur cluster assembly"/>
    <property type="evidence" value="ECO:0007669"/>
    <property type="project" value="InterPro"/>
</dbReference>
<protein>
    <recommendedName>
        <fullName evidence="1">NIF system FeS cluster assembly NifU N-terminal domain-containing protein</fullName>
    </recommendedName>
</protein>
<dbReference type="Pfam" id="PF01592">
    <property type="entry name" value="NifU_N"/>
    <property type="match status" value="1"/>
</dbReference>
<organism evidence="2 3">
    <name type="scientific">Salinisphaera japonica YTM-1</name>
    <dbReference type="NCBI Taxonomy" id="1209778"/>
    <lineage>
        <taxon>Bacteria</taxon>
        <taxon>Pseudomonadati</taxon>
        <taxon>Pseudomonadota</taxon>
        <taxon>Gammaproteobacteria</taxon>
        <taxon>Salinisphaerales</taxon>
        <taxon>Salinisphaeraceae</taxon>
        <taxon>Salinisphaera</taxon>
    </lineage>
</organism>
<feature type="domain" description="NIF system FeS cluster assembly NifU N-terminal" evidence="1">
    <location>
        <begin position="5"/>
        <end position="118"/>
    </location>
</feature>
<comment type="caution">
    <text evidence="2">The sequence shown here is derived from an EMBL/GenBank/DDBJ whole genome shotgun (WGS) entry which is preliminary data.</text>
</comment>
<dbReference type="SUPFAM" id="SSF82649">
    <property type="entry name" value="SufE/NifU"/>
    <property type="match status" value="1"/>
</dbReference>
<dbReference type="AlphaFoldDB" id="A0A423PEY1"/>
<dbReference type="InterPro" id="IPR002871">
    <property type="entry name" value="NIF_FeS_clus_asmbl_NifU_N"/>
</dbReference>
<dbReference type="RefSeq" id="WP_342777557.1">
    <property type="nucleotide sequence ID" value="NZ_AYKG01000068.1"/>
</dbReference>
<dbReference type="Gene3D" id="3.90.1010.10">
    <property type="match status" value="1"/>
</dbReference>
<dbReference type="Proteomes" id="UP000285310">
    <property type="component" value="Unassembled WGS sequence"/>
</dbReference>
<evidence type="ECO:0000259" key="1">
    <source>
        <dbReference type="Pfam" id="PF01592"/>
    </source>
</evidence>
<evidence type="ECO:0000313" key="2">
    <source>
        <dbReference type="EMBL" id="ROO24148.1"/>
    </source>
</evidence>
<accession>A0A423PEY1</accession>
<dbReference type="GO" id="GO:0005506">
    <property type="term" value="F:iron ion binding"/>
    <property type="evidence" value="ECO:0007669"/>
    <property type="project" value="InterPro"/>
</dbReference>
<gene>
    <name evidence="2" type="ORF">SAJA_14490</name>
</gene>
<keyword evidence="3" id="KW-1185">Reference proteome</keyword>
<dbReference type="GO" id="GO:0051536">
    <property type="term" value="F:iron-sulfur cluster binding"/>
    <property type="evidence" value="ECO:0007669"/>
    <property type="project" value="InterPro"/>
</dbReference>
<dbReference type="InParanoid" id="A0A423PEY1"/>
<proteinExistence type="predicted"/>
<name>A0A423PEY1_9GAMM</name>
<evidence type="ECO:0000313" key="3">
    <source>
        <dbReference type="Proteomes" id="UP000285310"/>
    </source>
</evidence>